<dbReference type="CDD" id="cd09603">
    <property type="entry name" value="M1_APN_like"/>
    <property type="match status" value="1"/>
</dbReference>
<name>A0A7W8MGL6_9CAUL</name>
<dbReference type="Proteomes" id="UP000566663">
    <property type="component" value="Unassembled WGS sequence"/>
</dbReference>
<dbReference type="Gene3D" id="2.60.40.1730">
    <property type="entry name" value="tricorn interacting facor f3 domain"/>
    <property type="match status" value="1"/>
</dbReference>
<keyword evidence="4" id="KW-0645">Protease</keyword>
<protein>
    <submittedName>
        <fullName evidence="4">Aminopeptidase N</fullName>
    </submittedName>
</protein>
<feature type="domain" description="Aminopeptidase N-like N-terminal" evidence="3">
    <location>
        <begin position="74"/>
        <end position="247"/>
    </location>
</feature>
<dbReference type="Gene3D" id="1.10.390.10">
    <property type="entry name" value="Neutral Protease Domain 2"/>
    <property type="match status" value="1"/>
</dbReference>
<evidence type="ECO:0000313" key="4">
    <source>
        <dbReference type="EMBL" id="MBB5292348.1"/>
    </source>
</evidence>
<evidence type="ECO:0000256" key="1">
    <source>
        <dbReference type="SAM" id="SignalP"/>
    </source>
</evidence>
<dbReference type="SUPFAM" id="SSF55486">
    <property type="entry name" value="Metalloproteases ('zincins'), catalytic domain"/>
    <property type="match status" value="1"/>
</dbReference>
<feature type="signal peptide" evidence="1">
    <location>
        <begin position="1"/>
        <end position="19"/>
    </location>
</feature>
<dbReference type="GO" id="GO:0005615">
    <property type="term" value="C:extracellular space"/>
    <property type="evidence" value="ECO:0007669"/>
    <property type="project" value="TreeGrafter"/>
</dbReference>
<dbReference type="InterPro" id="IPR014782">
    <property type="entry name" value="Peptidase_M1_dom"/>
</dbReference>
<reference evidence="4 5" key="1">
    <citation type="submission" date="2020-08" db="EMBL/GenBank/DDBJ databases">
        <title>Genomic Encyclopedia of Type Strains, Phase IV (KMG-IV): sequencing the most valuable type-strain genomes for metagenomic binning, comparative biology and taxonomic classification.</title>
        <authorList>
            <person name="Goeker M."/>
        </authorList>
    </citation>
    <scope>NUCLEOTIDE SEQUENCE [LARGE SCALE GENOMIC DNA]</scope>
    <source>
        <strain evidence="4 5">DSM 25335</strain>
    </source>
</reference>
<feature type="chain" id="PRO_5030764879" evidence="1">
    <location>
        <begin position="20"/>
        <end position="593"/>
    </location>
</feature>
<evidence type="ECO:0000313" key="5">
    <source>
        <dbReference type="Proteomes" id="UP000566663"/>
    </source>
</evidence>
<dbReference type="InterPro" id="IPR042097">
    <property type="entry name" value="Aminopeptidase_N-like_N_sf"/>
</dbReference>
<evidence type="ECO:0000259" key="2">
    <source>
        <dbReference type="Pfam" id="PF01433"/>
    </source>
</evidence>
<comment type="caution">
    <text evidence="4">The sequence shown here is derived from an EMBL/GenBank/DDBJ whole genome shotgun (WGS) entry which is preliminary data.</text>
</comment>
<proteinExistence type="predicted"/>
<dbReference type="GO" id="GO:0043171">
    <property type="term" value="P:peptide catabolic process"/>
    <property type="evidence" value="ECO:0007669"/>
    <property type="project" value="TreeGrafter"/>
</dbReference>
<accession>A0A7W8MGL6</accession>
<dbReference type="Pfam" id="PF17900">
    <property type="entry name" value="Peptidase_M1_N"/>
    <property type="match status" value="1"/>
</dbReference>
<feature type="domain" description="Peptidase M1 membrane alanine aminopeptidase" evidence="2">
    <location>
        <begin position="348"/>
        <end position="502"/>
    </location>
</feature>
<sequence length="593" mass="65263">MSVIACRAALMGATLFALAACASNGGHAMADTPRPAREAPLAGPVPARQSTAFTLGTDQPRAPEQLAVIFDKADLSIKVIPDDRAIDAVAVLDFTATAPVERLVVELDTILTVSEVDVDGVPVPPDRWSNPEGRMSVELGRTLAAGETARLRIAYSGRPRVAPHAPWDGGFVWATAPSGEPWIATAVQPEGCDIFWPCIDHPLAEPGRVDLHITVPSNLSAPSNGKFLGTVDHGDGWTTWNWSAANPNTYAIALNIGPYAEVSADYRSRFGNVVPMSYWHLRSDDPAKVAALFAQFAPMMDFYEATVGPYPFGDEKMGVVETPYLGMEHQTINAYGNEYKLDGRGFDWLLHHELSHEWFGNQLTNRNADDMWLHEGLGSYMQPLYDRWLHGDRFMEASLLDQRRGLINKFPVVSGEEKSEDEVYQSDRGPGLDIYNKGSLIAHSLRLLIGDEAFFRSVTRLVYGTATPRPGEFQPRYGTTDEFLSIVHEETGQDLTWFFQGYLYQAALPDLRQTRAGGELVLEWVTGNGGVFPMPVEVEVDGRRRTVSMDGGRGRIAAPPGAHVLIDPDNKVLRRLDFIEEWKAAGNHAQPLP</sequence>
<keyword evidence="5" id="KW-1185">Reference proteome</keyword>
<dbReference type="GO" id="GO:0016020">
    <property type="term" value="C:membrane"/>
    <property type="evidence" value="ECO:0007669"/>
    <property type="project" value="TreeGrafter"/>
</dbReference>
<dbReference type="PANTHER" id="PTHR11533">
    <property type="entry name" value="PROTEASE M1 ZINC METALLOPROTEASE"/>
    <property type="match status" value="1"/>
</dbReference>
<dbReference type="InterPro" id="IPR045357">
    <property type="entry name" value="Aminopeptidase_N-like_N"/>
</dbReference>
<dbReference type="GO" id="GO:0070006">
    <property type="term" value="F:metalloaminopeptidase activity"/>
    <property type="evidence" value="ECO:0007669"/>
    <property type="project" value="TreeGrafter"/>
</dbReference>
<dbReference type="Pfam" id="PF01433">
    <property type="entry name" value="Peptidase_M1"/>
    <property type="match status" value="1"/>
</dbReference>
<dbReference type="GO" id="GO:0008270">
    <property type="term" value="F:zinc ion binding"/>
    <property type="evidence" value="ECO:0007669"/>
    <property type="project" value="InterPro"/>
</dbReference>
<keyword evidence="1" id="KW-0732">Signal</keyword>
<evidence type="ECO:0000259" key="3">
    <source>
        <dbReference type="Pfam" id="PF17900"/>
    </source>
</evidence>
<dbReference type="GO" id="GO:0005737">
    <property type="term" value="C:cytoplasm"/>
    <property type="evidence" value="ECO:0007669"/>
    <property type="project" value="TreeGrafter"/>
</dbReference>
<dbReference type="SUPFAM" id="SSF63737">
    <property type="entry name" value="Leukotriene A4 hydrolase N-terminal domain"/>
    <property type="match status" value="1"/>
</dbReference>
<dbReference type="PANTHER" id="PTHR11533:SF174">
    <property type="entry name" value="PUROMYCIN-SENSITIVE AMINOPEPTIDASE-RELATED"/>
    <property type="match status" value="1"/>
</dbReference>
<dbReference type="InterPro" id="IPR050344">
    <property type="entry name" value="Peptidase_M1_aminopeptidases"/>
</dbReference>
<keyword evidence="4" id="KW-0378">Hydrolase</keyword>
<gene>
    <name evidence="4" type="ORF">HNQ67_001868</name>
</gene>
<organism evidence="4 5">
    <name type="scientific">Brevundimonas basaltis</name>
    <dbReference type="NCBI Taxonomy" id="472166"/>
    <lineage>
        <taxon>Bacteria</taxon>
        <taxon>Pseudomonadati</taxon>
        <taxon>Pseudomonadota</taxon>
        <taxon>Alphaproteobacteria</taxon>
        <taxon>Caulobacterales</taxon>
        <taxon>Caulobacteraceae</taxon>
        <taxon>Brevundimonas</taxon>
    </lineage>
</organism>
<dbReference type="GO" id="GO:0042277">
    <property type="term" value="F:peptide binding"/>
    <property type="evidence" value="ECO:0007669"/>
    <property type="project" value="TreeGrafter"/>
</dbReference>
<dbReference type="EMBL" id="JACHFZ010000003">
    <property type="protein sequence ID" value="MBB5292348.1"/>
    <property type="molecule type" value="Genomic_DNA"/>
</dbReference>
<dbReference type="PROSITE" id="PS51257">
    <property type="entry name" value="PROKAR_LIPOPROTEIN"/>
    <property type="match status" value="1"/>
</dbReference>
<dbReference type="InterPro" id="IPR027268">
    <property type="entry name" value="Peptidase_M4/M1_CTD_sf"/>
</dbReference>
<dbReference type="AlphaFoldDB" id="A0A7W8MGL6"/>
<keyword evidence="4" id="KW-0031">Aminopeptidase</keyword>